<accession>A0A246FQS4</accession>
<gene>
    <name evidence="2" type="ORF">CDA63_01570</name>
</gene>
<dbReference type="SUPFAM" id="SSF52540">
    <property type="entry name" value="P-loop containing nucleoside triphosphate hydrolases"/>
    <property type="match status" value="1"/>
</dbReference>
<dbReference type="InterPro" id="IPR027417">
    <property type="entry name" value="P-loop_NTPase"/>
</dbReference>
<dbReference type="Proteomes" id="UP000197277">
    <property type="component" value="Unassembled WGS sequence"/>
</dbReference>
<evidence type="ECO:0000313" key="3">
    <source>
        <dbReference type="Proteomes" id="UP000197277"/>
    </source>
</evidence>
<dbReference type="Pfam" id="PF13166">
    <property type="entry name" value="AAA_13"/>
    <property type="match status" value="1"/>
</dbReference>
<dbReference type="InterPro" id="IPR026866">
    <property type="entry name" value="CR006_AAA"/>
</dbReference>
<dbReference type="AlphaFoldDB" id="A0A246FQS4"/>
<sequence length="374" mass="42991">MNTPAGVRHYQSLRNVAIRLRDDLSNDEKQILLLYAYNGTGKTRLSMEFKQRGKRANTDKRDTLYFNAFTEDLFSWDNDLQNDAERVLKINSDSNFFAGFSELALEEKIFGFLGRYADFDFKIDYEKWTISFKKGEQDNIKVSRGEENIFIWCIFLAVCELCIDGAESYNWVKYFYIDDPISSLDENNAIAVASDLVQLLKRAKGRIKAVVSSHHTLFFNVMCNELRSIGHKRYFLHKNGELGYTLRGTDDTPHYHHVASLSELKAAMESGDIKTHHFNTLRSILEKTSSFFGFNEFGQCIHGIEDEVLFERALNLLSHGKHSVYQPAAMGDDTKELFIRILTGFLEKYKFELPEILIKRAAAPRAVVPAQVQV</sequence>
<protein>
    <submittedName>
        <fullName evidence="2">Anticodon nuclease</fullName>
    </submittedName>
</protein>
<organism evidence="2 3">
    <name type="scientific">Hymenobacter amundsenii</name>
    <dbReference type="NCBI Taxonomy" id="2006685"/>
    <lineage>
        <taxon>Bacteria</taxon>
        <taxon>Pseudomonadati</taxon>
        <taxon>Bacteroidota</taxon>
        <taxon>Cytophagia</taxon>
        <taxon>Cytophagales</taxon>
        <taxon>Hymenobacteraceae</taxon>
        <taxon>Hymenobacter</taxon>
    </lineage>
</organism>
<dbReference type="OrthoDB" id="9795565at2"/>
<feature type="domain" description="Protein CR006 P-loop" evidence="1">
    <location>
        <begin position="116"/>
        <end position="334"/>
    </location>
</feature>
<dbReference type="RefSeq" id="WP_088462681.1">
    <property type="nucleotide sequence ID" value="NZ_NIRR01000001.1"/>
</dbReference>
<dbReference type="EMBL" id="NIRR01000001">
    <property type="protein sequence ID" value="OWP65070.1"/>
    <property type="molecule type" value="Genomic_DNA"/>
</dbReference>
<evidence type="ECO:0000313" key="2">
    <source>
        <dbReference type="EMBL" id="OWP65070.1"/>
    </source>
</evidence>
<dbReference type="Gene3D" id="3.40.50.300">
    <property type="entry name" value="P-loop containing nucleotide triphosphate hydrolases"/>
    <property type="match status" value="1"/>
</dbReference>
<keyword evidence="3" id="KW-1185">Reference proteome</keyword>
<evidence type="ECO:0000259" key="1">
    <source>
        <dbReference type="Pfam" id="PF13166"/>
    </source>
</evidence>
<comment type="caution">
    <text evidence="2">The sequence shown here is derived from an EMBL/GenBank/DDBJ whole genome shotgun (WGS) entry which is preliminary data.</text>
</comment>
<proteinExistence type="predicted"/>
<name>A0A246FQS4_9BACT</name>
<reference evidence="2 3" key="1">
    <citation type="submission" date="2017-06" db="EMBL/GenBank/DDBJ databases">
        <title>Hymenobacter amundsenii sp. nov. isolated from regoliths in Antarctica.</title>
        <authorList>
            <person name="Sedlacek I."/>
            <person name="Kralova S."/>
            <person name="Pantucek R."/>
            <person name="Svec P."/>
            <person name="Holochova P."/>
            <person name="Stankova E."/>
            <person name="Vrbovska V."/>
            <person name="Busse H.-J."/>
        </authorList>
    </citation>
    <scope>NUCLEOTIDE SEQUENCE [LARGE SCALE GENOMIC DNA]</scope>
    <source>
        <strain evidence="2 3">CCM 8682</strain>
    </source>
</reference>